<evidence type="ECO:0000313" key="1">
    <source>
        <dbReference type="EMBL" id="KAF2458991.1"/>
    </source>
</evidence>
<evidence type="ECO:0000313" key="2">
    <source>
        <dbReference type="Proteomes" id="UP000799766"/>
    </source>
</evidence>
<sequence length="69" mass="7925">MECPRWSQQRKKLKEPKSGALPRLTELLGAYGTQEDDGDLSKWKPNWPLVKKTIEFAIETGRLDWQAPG</sequence>
<dbReference type="AlphaFoldDB" id="A0A6A6P4S8"/>
<dbReference type="EMBL" id="MU001676">
    <property type="protein sequence ID" value="KAF2458991.1"/>
    <property type="molecule type" value="Genomic_DNA"/>
</dbReference>
<organism evidence="1 2">
    <name type="scientific">Lineolata rhizophorae</name>
    <dbReference type="NCBI Taxonomy" id="578093"/>
    <lineage>
        <taxon>Eukaryota</taxon>
        <taxon>Fungi</taxon>
        <taxon>Dikarya</taxon>
        <taxon>Ascomycota</taxon>
        <taxon>Pezizomycotina</taxon>
        <taxon>Dothideomycetes</taxon>
        <taxon>Dothideomycetes incertae sedis</taxon>
        <taxon>Lineolatales</taxon>
        <taxon>Lineolataceae</taxon>
        <taxon>Lineolata</taxon>
    </lineage>
</organism>
<accession>A0A6A6P4S8</accession>
<name>A0A6A6P4S8_9PEZI</name>
<proteinExistence type="predicted"/>
<dbReference type="Proteomes" id="UP000799766">
    <property type="component" value="Unassembled WGS sequence"/>
</dbReference>
<keyword evidence="2" id="KW-1185">Reference proteome</keyword>
<protein>
    <submittedName>
        <fullName evidence="1">Uncharacterized protein</fullName>
    </submittedName>
</protein>
<dbReference type="OrthoDB" id="3261222at2759"/>
<reference evidence="1" key="1">
    <citation type="journal article" date="2020" name="Stud. Mycol.">
        <title>101 Dothideomycetes genomes: a test case for predicting lifestyles and emergence of pathogens.</title>
        <authorList>
            <person name="Haridas S."/>
            <person name="Albert R."/>
            <person name="Binder M."/>
            <person name="Bloem J."/>
            <person name="Labutti K."/>
            <person name="Salamov A."/>
            <person name="Andreopoulos B."/>
            <person name="Baker S."/>
            <person name="Barry K."/>
            <person name="Bills G."/>
            <person name="Bluhm B."/>
            <person name="Cannon C."/>
            <person name="Castanera R."/>
            <person name="Culley D."/>
            <person name="Daum C."/>
            <person name="Ezra D."/>
            <person name="Gonzalez J."/>
            <person name="Henrissat B."/>
            <person name="Kuo A."/>
            <person name="Liang C."/>
            <person name="Lipzen A."/>
            <person name="Lutzoni F."/>
            <person name="Magnuson J."/>
            <person name="Mondo S."/>
            <person name="Nolan M."/>
            <person name="Ohm R."/>
            <person name="Pangilinan J."/>
            <person name="Park H.-J."/>
            <person name="Ramirez L."/>
            <person name="Alfaro M."/>
            <person name="Sun H."/>
            <person name="Tritt A."/>
            <person name="Yoshinaga Y."/>
            <person name="Zwiers L.-H."/>
            <person name="Turgeon B."/>
            <person name="Goodwin S."/>
            <person name="Spatafora J."/>
            <person name="Crous P."/>
            <person name="Grigoriev I."/>
        </authorList>
    </citation>
    <scope>NUCLEOTIDE SEQUENCE</scope>
    <source>
        <strain evidence="1">ATCC 16933</strain>
    </source>
</reference>
<gene>
    <name evidence="1" type="ORF">BDY21DRAFT_339472</name>
</gene>